<dbReference type="CDD" id="cd02440">
    <property type="entry name" value="AdoMet_MTases"/>
    <property type="match status" value="1"/>
</dbReference>
<evidence type="ECO:0000256" key="7">
    <source>
        <dbReference type="ARBA" id="ARBA00022691"/>
    </source>
</evidence>
<evidence type="ECO:0000256" key="4">
    <source>
        <dbReference type="ARBA" id="ARBA00022490"/>
    </source>
</evidence>
<dbReference type="PANTHER" id="PTHR13393:SF0">
    <property type="entry name" value="RNA N6-ADENOSINE-METHYLTRANSFERASE METTL16"/>
    <property type="match status" value="1"/>
</dbReference>
<reference evidence="13" key="1">
    <citation type="submission" date="2022-08" db="UniProtKB">
        <authorList>
            <consortium name="EnsemblMetazoa"/>
        </authorList>
    </citation>
    <scope>IDENTIFICATION</scope>
    <source>
        <strain evidence="13">05x7-T-G4-1.051#20</strain>
    </source>
</reference>
<feature type="compositionally biased region" description="Basic and acidic residues" evidence="12">
    <location>
        <begin position="410"/>
        <end position="444"/>
    </location>
</feature>
<accession>A0A8W8KBW5</accession>
<evidence type="ECO:0000256" key="8">
    <source>
        <dbReference type="ARBA" id="ARBA00022884"/>
    </source>
</evidence>
<evidence type="ECO:0000313" key="14">
    <source>
        <dbReference type="Proteomes" id="UP000005408"/>
    </source>
</evidence>
<dbReference type="EC" id="2.1.1.-" evidence="10"/>
<evidence type="ECO:0000256" key="1">
    <source>
        <dbReference type="ARBA" id="ARBA00004123"/>
    </source>
</evidence>
<dbReference type="SUPFAM" id="SSF53335">
    <property type="entry name" value="S-adenosyl-L-methionine-dependent methyltransferases"/>
    <property type="match status" value="1"/>
</dbReference>
<keyword evidence="7 11" id="KW-0949">S-adenosyl-L-methionine</keyword>
<dbReference type="GO" id="GO:0006397">
    <property type="term" value="P:mRNA processing"/>
    <property type="evidence" value="ECO:0007669"/>
    <property type="project" value="UniProtKB-ARBA"/>
</dbReference>
<feature type="binding site" evidence="11">
    <location>
        <position position="164"/>
    </location>
    <ligand>
        <name>S-adenosyl-L-methionine</name>
        <dbReference type="ChEBI" id="CHEBI:59789"/>
    </ligand>
</feature>
<evidence type="ECO:0000256" key="11">
    <source>
        <dbReference type="PIRSR" id="PIRSR037350-1"/>
    </source>
</evidence>
<feature type="region of interest" description="Disordered" evidence="12">
    <location>
        <begin position="400"/>
        <end position="444"/>
    </location>
</feature>
<comment type="similarity">
    <text evidence="3 10">Belongs to the methyltransferase superfamily. METTL16/RlmF family.</text>
</comment>
<dbReference type="FunFam" id="3.40.50.150:FF:000062">
    <property type="entry name" value="U6 small nuclear RNA (adenine-(43)-N(6))-methyltransferase"/>
    <property type="match status" value="1"/>
</dbReference>
<organism evidence="13 14">
    <name type="scientific">Magallana gigas</name>
    <name type="common">Pacific oyster</name>
    <name type="synonym">Crassostrea gigas</name>
    <dbReference type="NCBI Taxonomy" id="29159"/>
    <lineage>
        <taxon>Eukaryota</taxon>
        <taxon>Metazoa</taxon>
        <taxon>Spiralia</taxon>
        <taxon>Lophotrochozoa</taxon>
        <taxon>Mollusca</taxon>
        <taxon>Bivalvia</taxon>
        <taxon>Autobranchia</taxon>
        <taxon>Pteriomorphia</taxon>
        <taxon>Ostreida</taxon>
        <taxon>Ostreoidea</taxon>
        <taxon>Ostreidae</taxon>
        <taxon>Magallana</taxon>
    </lineage>
</organism>
<dbReference type="GO" id="GO:0001734">
    <property type="term" value="F:mRNA m(6)A methyltransferase activity"/>
    <property type="evidence" value="ECO:0007669"/>
    <property type="project" value="UniProtKB-ARBA"/>
</dbReference>
<feature type="compositionally biased region" description="Basic and acidic residues" evidence="12">
    <location>
        <begin position="480"/>
        <end position="489"/>
    </location>
</feature>
<evidence type="ECO:0000313" key="13">
    <source>
        <dbReference type="EnsemblMetazoa" id="G22844.13:cds"/>
    </source>
</evidence>
<keyword evidence="9" id="KW-0539">Nucleus</keyword>
<keyword evidence="6 10" id="KW-0808">Transferase</keyword>
<dbReference type="Pfam" id="PF05971">
    <property type="entry name" value="Methyltransf_10"/>
    <property type="match status" value="1"/>
</dbReference>
<feature type="binding site" evidence="11">
    <location>
        <position position="141"/>
    </location>
    <ligand>
        <name>S-adenosyl-L-methionine</name>
        <dbReference type="ChEBI" id="CHEBI:59789"/>
    </ligand>
</feature>
<dbReference type="GO" id="GO:0070475">
    <property type="term" value="P:rRNA base methylation"/>
    <property type="evidence" value="ECO:0007669"/>
    <property type="project" value="TreeGrafter"/>
</dbReference>
<evidence type="ECO:0000256" key="12">
    <source>
        <dbReference type="SAM" id="MobiDB-lite"/>
    </source>
</evidence>
<feature type="compositionally biased region" description="Basic residues" evidence="12">
    <location>
        <begin position="400"/>
        <end position="409"/>
    </location>
</feature>
<dbReference type="GO" id="GO:0009896">
    <property type="term" value="P:positive regulation of catabolic process"/>
    <property type="evidence" value="ECO:0007669"/>
    <property type="project" value="UniProtKB-ARBA"/>
</dbReference>
<dbReference type="GO" id="GO:0003723">
    <property type="term" value="F:RNA binding"/>
    <property type="evidence" value="ECO:0007669"/>
    <property type="project" value="UniProtKB-KW"/>
</dbReference>
<name>A0A8W8KBW5_MAGGI</name>
<dbReference type="AlphaFoldDB" id="A0A8W8KBW5"/>
<keyword evidence="8" id="KW-0694">RNA-binding</keyword>
<dbReference type="PIRSF" id="PIRSF037350">
    <property type="entry name" value="Mtase_ZK1128_prd"/>
    <property type="match status" value="1"/>
</dbReference>
<keyword evidence="4" id="KW-0963">Cytoplasm</keyword>
<feature type="region of interest" description="Disordered" evidence="12">
    <location>
        <begin position="480"/>
        <end position="501"/>
    </location>
</feature>
<dbReference type="GO" id="GO:0005634">
    <property type="term" value="C:nucleus"/>
    <property type="evidence" value="ECO:0007669"/>
    <property type="project" value="UniProtKB-SubCell"/>
</dbReference>
<dbReference type="InterPro" id="IPR017182">
    <property type="entry name" value="METTL16/PsiM"/>
</dbReference>
<evidence type="ECO:0000256" key="9">
    <source>
        <dbReference type="ARBA" id="ARBA00023242"/>
    </source>
</evidence>
<evidence type="ECO:0000256" key="3">
    <source>
        <dbReference type="ARBA" id="ARBA00005878"/>
    </source>
</evidence>
<dbReference type="GO" id="GO:0051254">
    <property type="term" value="P:positive regulation of RNA metabolic process"/>
    <property type="evidence" value="ECO:0007669"/>
    <property type="project" value="UniProtKB-ARBA"/>
</dbReference>
<sequence length="561" mass="64005">MPALDTNPKCRQYLLGTELLSCAVSKQSEKADVNMALNKYMHPRNLYKDKAPNFKTLAEKYPDFAKCVFKDLKGKCHLDYKSPTSLRQLAIALLKEDFDLEVEMPLNRLIPTIPLRLNYILWIEDILKELTDVKGKGIDIGTGATCVYPLLGCKKNNWEFLASEVDETNFTIAEKNIHKNNMQEKIKVKKVSGKTALLELLEGNSDQFDFCMCNPPFFADHMDAQAIMSSRTDDRPEPSSINTASVGESITEGGEAEFIKKIIVESVDLQGRIKIFTSMIGKKTNIPLVKKELRDHKIPNYQTTEFCQGKTMRWGIAWTFDTSVIFPRSLFQETKKSRKLSLPLTFEVPQSAVSVYDVDHVANKVMKMLKVLQIENFKSVDSKTKTVHLKLTAFKNTWSHQRRKRREMKRRGEEQTSEGTEVKKLKVTENFTEREKSDKQLENSCEKCQESPCNQGEREVTSVSDFNDDQTFKGKKIEEKVNKSGDGEKAANQGASSSKDNVVPYVTGDSLSEEDKDQFLVKCDMFIKIASDSISLEMVYREGQKDQMHQILQYLKNHITD</sequence>
<dbReference type="GO" id="GO:0043488">
    <property type="term" value="P:regulation of mRNA stability"/>
    <property type="evidence" value="ECO:0007669"/>
    <property type="project" value="UniProtKB-ARBA"/>
</dbReference>
<dbReference type="Proteomes" id="UP000005408">
    <property type="component" value="Unassembled WGS sequence"/>
</dbReference>
<evidence type="ECO:0000256" key="10">
    <source>
        <dbReference type="PIRNR" id="PIRNR037350"/>
    </source>
</evidence>
<dbReference type="EnsemblMetazoa" id="G22844.13">
    <property type="protein sequence ID" value="G22844.13:cds"/>
    <property type="gene ID" value="G22844"/>
</dbReference>
<dbReference type="Gene3D" id="3.40.50.150">
    <property type="entry name" value="Vaccinia Virus protein VP39"/>
    <property type="match status" value="1"/>
</dbReference>
<feature type="region of interest" description="Disordered" evidence="12">
    <location>
        <begin position="449"/>
        <end position="468"/>
    </location>
</feature>
<keyword evidence="14" id="KW-1185">Reference proteome</keyword>
<proteinExistence type="inferred from homology"/>
<dbReference type="InterPro" id="IPR029063">
    <property type="entry name" value="SAM-dependent_MTases_sf"/>
</dbReference>
<feature type="binding site" evidence="11">
    <location>
        <position position="214"/>
    </location>
    <ligand>
        <name>S-adenosyl-L-methionine</name>
        <dbReference type="ChEBI" id="CHEBI:59789"/>
    </ligand>
</feature>
<comment type="subcellular location">
    <subcellularLocation>
        <location evidence="2">Cytoplasm</location>
    </subcellularLocation>
    <subcellularLocation>
        <location evidence="1">Nucleus</location>
    </subcellularLocation>
</comment>
<dbReference type="PANTHER" id="PTHR13393">
    <property type="entry name" value="SAM-DEPENDENT METHYLTRANSFERASE"/>
    <property type="match status" value="1"/>
</dbReference>
<evidence type="ECO:0000256" key="6">
    <source>
        <dbReference type="ARBA" id="ARBA00022679"/>
    </source>
</evidence>
<feature type="binding site" evidence="11">
    <location>
        <position position="116"/>
    </location>
    <ligand>
        <name>S-adenosyl-L-methionine</name>
        <dbReference type="ChEBI" id="CHEBI:59789"/>
    </ligand>
</feature>
<evidence type="ECO:0000256" key="2">
    <source>
        <dbReference type="ARBA" id="ARBA00004496"/>
    </source>
</evidence>
<dbReference type="GO" id="GO:0005737">
    <property type="term" value="C:cytoplasm"/>
    <property type="evidence" value="ECO:0007669"/>
    <property type="project" value="UniProtKB-SubCell"/>
</dbReference>
<evidence type="ECO:0000256" key="5">
    <source>
        <dbReference type="ARBA" id="ARBA00022603"/>
    </source>
</evidence>
<protein>
    <recommendedName>
        <fullName evidence="10">U6 small nuclear RNA (adenine-(43)-N(6))-methyltransferase</fullName>
        <ecNumber evidence="10">2.1.1.-</ecNumber>
    </recommendedName>
</protein>
<keyword evidence="5 10" id="KW-0489">Methyltransferase</keyword>
<dbReference type="InterPro" id="IPR010286">
    <property type="entry name" value="METTL16/RlmF"/>
</dbReference>